<name>J3LVT9_ORYBR</name>
<feature type="compositionally biased region" description="Basic residues" evidence="1">
    <location>
        <begin position="115"/>
        <end position="135"/>
    </location>
</feature>
<feature type="region of interest" description="Disordered" evidence="1">
    <location>
        <begin position="115"/>
        <end position="144"/>
    </location>
</feature>
<dbReference type="Proteomes" id="UP000006038">
    <property type="component" value="Chromosome 4"/>
</dbReference>
<dbReference type="HOGENOM" id="CLU_1801424_0_0_1"/>
<dbReference type="Gramene" id="OB04G12640.1">
    <property type="protein sequence ID" value="OB04G12640.1"/>
    <property type="gene ID" value="OB04G12640"/>
</dbReference>
<organism evidence="2">
    <name type="scientific">Oryza brachyantha</name>
    <name type="common">malo sina</name>
    <dbReference type="NCBI Taxonomy" id="4533"/>
    <lineage>
        <taxon>Eukaryota</taxon>
        <taxon>Viridiplantae</taxon>
        <taxon>Streptophyta</taxon>
        <taxon>Embryophyta</taxon>
        <taxon>Tracheophyta</taxon>
        <taxon>Spermatophyta</taxon>
        <taxon>Magnoliopsida</taxon>
        <taxon>Liliopsida</taxon>
        <taxon>Poales</taxon>
        <taxon>Poaceae</taxon>
        <taxon>BOP clade</taxon>
        <taxon>Oryzoideae</taxon>
        <taxon>Oryzeae</taxon>
        <taxon>Oryzinae</taxon>
        <taxon>Oryza</taxon>
    </lineage>
</organism>
<evidence type="ECO:0000313" key="2">
    <source>
        <dbReference type="EnsemblPlants" id="OB04G12640.1"/>
    </source>
</evidence>
<dbReference type="AlphaFoldDB" id="J3LVT9"/>
<proteinExistence type="predicted"/>
<protein>
    <submittedName>
        <fullName evidence="2">Uncharacterized protein</fullName>
    </submittedName>
</protein>
<sequence>MEAIFPATAHPLPGDPFTIIPIRAAGFKENAKKDEKDYVFRFAKRLRSSAPGVTQRRREMQRLSMICTFSGPDEDVILGARGKKLRTRECGWCHMRDGHYANTCPKNPTNFAKKRKVANRGKGKRGRPRGGRARGHGTNLARAG</sequence>
<accession>J3LVT9</accession>
<evidence type="ECO:0000256" key="1">
    <source>
        <dbReference type="SAM" id="MobiDB-lite"/>
    </source>
</evidence>
<dbReference type="EnsemblPlants" id="OB04G12640.1">
    <property type="protein sequence ID" value="OB04G12640.1"/>
    <property type="gene ID" value="OB04G12640"/>
</dbReference>
<reference evidence="2" key="1">
    <citation type="journal article" date="2013" name="Nat. Commun.">
        <title>Whole-genome sequencing of Oryza brachyantha reveals mechanisms underlying Oryza genome evolution.</title>
        <authorList>
            <person name="Chen J."/>
            <person name="Huang Q."/>
            <person name="Gao D."/>
            <person name="Wang J."/>
            <person name="Lang Y."/>
            <person name="Liu T."/>
            <person name="Li B."/>
            <person name="Bai Z."/>
            <person name="Luis Goicoechea J."/>
            <person name="Liang C."/>
            <person name="Chen C."/>
            <person name="Zhang W."/>
            <person name="Sun S."/>
            <person name="Liao Y."/>
            <person name="Zhang X."/>
            <person name="Yang L."/>
            <person name="Song C."/>
            <person name="Wang M."/>
            <person name="Shi J."/>
            <person name="Liu G."/>
            <person name="Liu J."/>
            <person name="Zhou H."/>
            <person name="Zhou W."/>
            <person name="Yu Q."/>
            <person name="An N."/>
            <person name="Chen Y."/>
            <person name="Cai Q."/>
            <person name="Wang B."/>
            <person name="Liu B."/>
            <person name="Min J."/>
            <person name="Huang Y."/>
            <person name="Wu H."/>
            <person name="Li Z."/>
            <person name="Zhang Y."/>
            <person name="Yin Y."/>
            <person name="Song W."/>
            <person name="Jiang J."/>
            <person name="Jackson S.A."/>
            <person name="Wing R.A."/>
            <person name="Wang J."/>
            <person name="Chen M."/>
        </authorList>
    </citation>
    <scope>NUCLEOTIDE SEQUENCE [LARGE SCALE GENOMIC DNA]</scope>
    <source>
        <strain evidence="2">cv. IRGC 101232</strain>
    </source>
</reference>
<keyword evidence="3" id="KW-1185">Reference proteome</keyword>
<evidence type="ECO:0000313" key="3">
    <source>
        <dbReference type="Proteomes" id="UP000006038"/>
    </source>
</evidence>
<reference evidence="2" key="2">
    <citation type="submission" date="2013-04" db="UniProtKB">
        <authorList>
            <consortium name="EnsemblPlants"/>
        </authorList>
    </citation>
    <scope>IDENTIFICATION</scope>
</reference>